<keyword evidence="3" id="KW-1185">Reference proteome</keyword>
<dbReference type="PANTHER" id="PTHR13847">
    <property type="entry name" value="SARCOSINE DEHYDROGENASE-RELATED"/>
    <property type="match status" value="1"/>
</dbReference>
<dbReference type="Gene3D" id="3.30.9.10">
    <property type="entry name" value="D-Amino Acid Oxidase, subunit A, domain 2"/>
    <property type="match status" value="1"/>
</dbReference>
<dbReference type="PANTHER" id="PTHR13847:SF261">
    <property type="entry name" value="FAD-DEPENDENT OXIDOREDUCTASE FAMILY PROTEIN"/>
    <property type="match status" value="1"/>
</dbReference>
<dbReference type="OrthoDB" id="214253at2"/>
<evidence type="ECO:0000313" key="2">
    <source>
        <dbReference type="EMBL" id="RFM34869.1"/>
    </source>
</evidence>
<dbReference type="SUPFAM" id="SSF51971">
    <property type="entry name" value="Nucleotide-binding domain"/>
    <property type="match status" value="1"/>
</dbReference>
<dbReference type="GO" id="GO:0005737">
    <property type="term" value="C:cytoplasm"/>
    <property type="evidence" value="ECO:0007669"/>
    <property type="project" value="TreeGrafter"/>
</dbReference>
<evidence type="ECO:0000259" key="1">
    <source>
        <dbReference type="Pfam" id="PF01266"/>
    </source>
</evidence>
<reference evidence="2 3" key="1">
    <citation type="submission" date="2018-08" db="EMBL/GenBank/DDBJ databases">
        <title>Chitinophaga sp. K20C18050901, a novel bacterium isolated from forest soil.</title>
        <authorList>
            <person name="Wang C."/>
        </authorList>
    </citation>
    <scope>NUCLEOTIDE SEQUENCE [LARGE SCALE GENOMIC DNA]</scope>
    <source>
        <strain evidence="2 3">K20C18050901</strain>
    </source>
</reference>
<dbReference type="Proteomes" id="UP000261174">
    <property type="component" value="Unassembled WGS sequence"/>
</dbReference>
<evidence type="ECO:0000313" key="3">
    <source>
        <dbReference type="Proteomes" id="UP000261174"/>
    </source>
</evidence>
<organism evidence="2 3">
    <name type="scientific">Chitinophaga silvisoli</name>
    <dbReference type="NCBI Taxonomy" id="2291814"/>
    <lineage>
        <taxon>Bacteria</taxon>
        <taxon>Pseudomonadati</taxon>
        <taxon>Bacteroidota</taxon>
        <taxon>Chitinophagia</taxon>
        <taxon>Chitinophagales</taxon>
        <taxon>Chitinophagaceae</taxon>
        <taxon>Chitinophaga</taxon>
    </lineage>
</organism>
<dbReference type="InterPro" id="IPR006076">
    <property type="entry name" value="FAD-dep_OxRdtase"/>
</dbReference>
<dbReference type="InterPro" id="IPR036188">
    <property type="entry name" value="FAD/NAD-bd_sf"/>
</dbReference>
<sequence>MNVDYLVVGQGIAGTMLSYSLMQAGASVLVIDEYKENSSSRVAAGVVNPVSGRRFTVAWLYDEIYPVALRTYREMEGLLGLPVYKERDLWTVLPSEQLRTAFFDRTTGLDYMRLPSDAAVAHYDQWLDQPFGAAIIKGGTVLLQQLLPIWREYLKKHHSLLEERFLPAQLQAKPTGVTYGDIHARALIFCDGAQTPHNPWFSAVPFLLNKGEVLTVRVPGFETQDIVKRSISMVPVPGQTDIYWVGATFAWDYPDENPTAEKRAFLENGLQQLLKVPYEVLDHQAAVRPSGTDRRPMLGMHPEMPSLGLFNGLGTKGSSLAPAMAAQMTAHLLRNAPLSAETDIKRFFNRYKG</sequence>
<proteinExistence type="predicted"/>
<dbReference type="RefSeq" id="WP_116853525.1">
    <property type="nucleotide sequence ID" value="NZ_QTJV01000003.1"/>
</dbReference>
<dbReference type="Gene3D" id="3.50.50.60">
    <property type="entry name" value="FAD/NAD(P)-binding domain"/>
    <property type="match status" value="1"/>
</dbReference>
<gene>
    <name evidence="2" type="ORF">DXN04_11605</name>
</gene>
<protein>
    <submittedName>
        <fullName evidence="2">FAD-binding oxidoreductase</fullName>
    </submittedName>
</protein>
<comment type="caution">
    <text evidence="2">The sequence shown here is derived from an EMBL/GenBank/DDBJ whole genome shotgun (WGS) entry which is preliminary data.</text>
</comment>
<dbReference type="AlphaFoldDB" id="A0A3E1P3V2"/>
<accession>A0A3E1P3V2</accession>
<name>A0A3E1P3V2_9BACT</name>
<feature type="domain" description="FAD dependent oxidoreductase" evidence="1">
    <location>
        <begin position="4"/>
        <end position="329"/>
    </location>
</feature>
<dbReference type="Pfam" id="PF01266">
    <property type="entry name" value="DAO"/>
    <property type="match status" value="1"/>
</dbReference>
<dbReference type="EMBL" id="QTJV01000003">
    <property type="protein sequence ID" value="RFM34869.1"/>
    <property type="molecule type" value="Genomic_DNA"/>
</dbReference>